<keyword evidence="1" id="KW-0378">Hydrolase</keyword>
<evidence type="ECO:0000313" key="4">
    <source>
        <dbReference type="EMBL" id="OLF10698.1"/>
    </source>
</evidence>
<proteinExistence type="predicted"/>
<dbReference type="Pfam" id="PF03629">
    <property type="entry name" value="SASA"/>
    <property type="match status" value="1"/>
</dbReference>
<evidence type="ECO:0000313" key="5">
    <source>
        <dbReference type="Proteomes" id="UP000185696"/>
    </source>
</evidence>
<dbReference type="InterPro" id="IPR005181">
    <property type="entry name" value="SASA"/>
</dbReference>
<organism evidence="4 5">
    <name type="scientific">Actinophytocola xinjiangensis</name>
    <dbReference type="NCBI Taxonomy" id="485602"/>
    <lineage>
        <taxon>Bacteria</taxon>
        <taxon>Bacillati</taxon>
        <taxon>Actinomycetota</taxon>
        <taxon>Actinomycetes</taxon>
        <taxon>Pseudonocardiales</taxon>
        <taxon>Pseudonocardiaceae</taxon>
    </lineage>
</organism>
<comment type="caution">
    <text evidence="4">The sequence shown here is derived from an EMBL/GenBank/DDBJ whole genome shotgun (WGS) entry which is preliminary data.</text>
</comment>
<dbReference type="InterPro" id="IPR036514">
    <property type="entry name" value="SGNH_hydro_sf"/>
</dbReference>
<dbReference type="AlphaFoldDB" id="A0A7Z1AYK9"/>
<feature type="domain" description="Sialate O-acetylesterase" evidence="3">
    <location>
        <begin position="331"/>
        <end position="557"/>
    </location>
</feature>
<reference evidence="4 5" key="1">
    <citation type="submission" date="2016-12" db="EMBL/GenBank/DDBJ databases">
        <title>The draft genome sequence of Actinophytocola xinjiangensis.</title>
        <authorList>
            <person name="Wang W."/>
            <person name="Yuan L."/>
        </authorList>
    </citation>
    <scope>NUCLEOTIDE SEQUENCE [LARGE SCALE GENOMIC DNA]</scope>
    <source>
        <strain evidence="4 5">CGMCC 4.4663</strain>
    </source>
</reference>
<evidence type="ECO:0000259" key="3">
    <source>
        <dbReference type="Pfam" id="PF03629"/>
    </source>
</evidence>
<dbReference type="Proteomes" id="UP000185696">
    <property type="component" value="Unassembled WGS sequence"/>
</dbReference>
<evidence type="ECO:0000256" key="1">
    <source>
        <dbReference type="ARBA" id="ARBA00022801"/>
    </source>
</evidence>
<sequence>MLTITPATATADTPDTACADQVRETSGFTPVLGLDLPSESDWLNQPVPYDFDRTAEVAGGFDRVGYCLELDGPEGPKWVWTSMEAFTDDATRLGLPTMSGQIVRQRVDDLDVRTNVPGVNVGGGQTGYLEMWPNQYSAGASTQVANASSQVYDADDNITGNTQGYGSFQVHQIGATRPSELHPKTVLAVNTFTSADDAALSVGIGTNTAGEPDWTFANNANSFTQRRLTVYARPAPATVTEGPRDRQLYPRDAQGGASVPVSGTVLDPRVRTLRLEVTSGRSTRTHTARVRDGQFSFSPRITAGLHSYKLSLWTVGAVERRVAHWTDIVSGDVYVVQGQSNAQAARYVGNAAGEESPWLRSFGSSTPDPVISGADRAWHHATGDVSYQSGSIGQWAIRTGRRIVDTYKVPVALVNGAHGGQPIAFFQRDDADPDRITTNYGRLRQRLAAAGIADRVRGVFFYQGESDSDNAAVHVGGYSSLLADWRADLGAAIPGGSQYLTYQVRTSPCNNGTAIALRDAQRRLGDTHDVTVLSTNGLSGHDGCHYAYAGGYRELGDHAFAVLARDQYRGPSAGVAPPNPRDAAFTDQARTEITVQLRSTDPLTVDPGAEADFRIDGSTATVSAVEYQAGGRLVLTLSEPAPDATGVTYLGHLRAGPWITNATGVGMLAFTGITVG</sequence>
<dbReference type="GO" id="GO:0016787">
    <property type="term" value="F:hydrolase activity"/>
    <property type="evidence" value="ECO:0007669"/>
    <property type="project" value="UniProtKB-KW"/>
</dbReference>
<feature type="region of interest" description="Disordered" evidence="2">
    <location>
        <begin position="239"/>
        <end position="263"/>
    </location>
</feature>
<protein>
    <recommendedName>
        <fullName evidence="3">Sialate O-acetylesterase domain-containing protein</fullName>
    </recommendedName>
</protein>
<name>A0A7Z1AYK9_9PSEU</name>
<keyword evidence="5" id="KW-1185">Reference proteome</keyword>
<dbReference type="Gene3D" id="3.40.50.1110">
    <property type="entry name" value="SGNH hydrolase"/>
    <property type="match status" value="1"/>
</dbReference>
<gene>
    <name evidence="4" type="ORF">BLA60_16175</name>
</gene>
<dbReference type="EMBL" id="MSIF01000006">
    <property type="protein sequence ID" value="OLF10698.1"/>
    <property type="molecule type" value="Genomic_DNA"/>
</dbReference>
<evidence type="ECO:0000256" key="2">
    <source>
        <dbReference type="SAM" id="MobiDB-lite"/>
    </source>
</evidence>
<accession>A0A7Z1AYK9</accession>
<dbReference type="SUPFAM" id="SSF52266">
    <property type="entry name" value="SGNH hydrolase"/>
    <property type="match status" value="1"/>
</dbReference>